<dbReference type="SUPFAM" id="SSF56954">
    <property type="entry name" value="Outer membrane efflux proteins (OEP)"/>
    <property type="match status" value="1"/>
</dbReference>
<sequence>MRHLPAYTRILGLMTAALLLLPAAATAQPQKRFLTLEQCRSIALDSSAILRSARLTEEKTALDRKAVITNFLPKFSAYGLYLWTSSSFDYDFSGGALPIYKNVYGNLVPDLMKDAAGNIVYNNGIPVFNQYAVIPPMTLSVDLANTFTAGVSVTQPVFMGGKIISGYRMADIGTEMAGLNSRLKASEVIVSVDEAYWLYVKTCRLMETAESFRGTVDSMYHFVQNAIDVGMATSTDLLKVEVQRNNAELSLAKARNGQRLAMMNLCHILGLPLTAELEVDQSGFDLDSTGLIPDMDLSGATDSIENRPDYLLLEQQAELKRRNVDFVRSDFLPQLGVMASYGYTYGLKLQDEVLLNQAGFTVMATLRVPIFAWGEGWLKVQSAKKEHEMAVTELEQLSGLMELEMAKCRYAVTEAALQAQMARTSLESAETNLKVCRDQYELGMETLVNVLEAQTQWSQCSSAWIEAVADYRLACTKYLKSIGKL</sequence>
<reference evidence="9" key="2">
    <citation type="journal article" date="2021" name="PeerJ">
        <title>Extensive microbial diversity within the chicken gut microbiome revealed by metagenomics and culture.</title>
        <authorList>
            <person name="Gilroy R."/>
            <person name="Ravi A."/>
            <person name="Getino M."/>
            <person name="Pursley I."/>
            <person name="Horton D.L."/>
            <person name="Alikhan N.F."/>
            <person name="Baker D."/>
            <person name="Gharbi K."/>
            <person name="Hall N."/>
            <person name="Watson M."/>
            <person name="Adriaenssens E.M."/>
            <person name="Foster-Nyarko E."/>
            <person name="Jarju S."/>
            <person name="Secka A."/>
            <person name="Antonio M."/>
            <person name="Oren A."/>
            <person name="Chaudhuri R.R."/>
            <person name="La Ragione R."/>
            <person name="Hildebrand F."/>
            <person name="Pallen M.J."/>
        </authorList>
    </citation>
    <scope>NUCLEOTIDE SEQUENCE</scope>
    <source>
        <strain evidence="9">ChiHjej13B12-12457</strain>
    </source>
</reference>
<feature type="signal peptide" evidence="8">
    <location>
        <begin position="1"/>
        <end position="27"/>
    </location>
</feature>
<dbReference type="GO" id="GO:1990281">
    <property type="term" value="C:efflux pump complex"/>
    <property type="evidence" value="ECO:0007669"/>
    <property type="project" value="TreeGrafter"/>
</dbReference>
<reference evidence="9" key="1">
    <citation type="submission" date="2020-10" db="EMBL/GenBank/DDBJ databases">
        <authorList>
            <person name="Gilroy R."/>
        </authorList>
    </citation>
    <scope>NUCLEOTIDE SEQUENCE</scope>
    <source>
        <strain evidence="9">ChiHjej13B12-12457</strain>
    </source>
</reference>
<keyword evidence="7" id="KW-0998">Cell outer membrane</keyword>
<evidence type="ECO:0000256" key="4">
    <source>
        <dbReference type="ARBA" id="ARBA00022452"/>
    </source>
</evidence>
<evidence type="ECO:0000256" key="3">
    <source>
        <dbReference type="ARBA" id="ARBA00022448"/>
    </source>
</evidence>
<keyword evidence="8" id="KW-0732">Signal</keyword>
<evidence type="ECO:0000313" key="10">
    <source>
        <dbReference type="Proteomes" id="UP000886744"/>
    </source>
</evidence>
<comment type="subcellular location">
    <subcellularLocation>
        <location evidence="1">Cell outer membrane</location>
    </subcellularLocation>
</comment>
<evidence type="ECO:0000313" key="9">
    <source>
        <dbReference type="EMBL" id="HIR61965.1"/>
    </source>
</evidence>
<comment type="similarity">
    <text evidence="2">Belongs to the outer membrane factor (OMF) (TC 1.B.17) family.</text>
</comment>
<gene>
    <name evidence="9" type="ORF">IAC94_00370</name>
</gene>
<evidence type="ECO:0000256" key="2">
    <source>
        <dbReference type="ARBA" id="ARBA00007613"/>
    </source>
</evidence>
<dbReference type="PANTHER" id="PTHR30026:SF20">
    <property type="entry name" value="OUTER MEMBRANE PROTEIN TOLC"/>
    <property type="match status" value="1"/>
</dbReference>
<name>A0A9D1DZA1_9BACT</name>
<evidence type="ECO:0000256" key="5">
    <source>
        <dbReference type="ARBA" id="ARBA00022692"/>
    </source>
</evidence>
<dbReference type="EMBL" id="DVHI01000009">
    <property type="protein sequence ID" value="HIR61965.1"/>
    <property type="molecule type" value="Genomic_DNA"/>
</dbReference>
<keyword evidence="4" id="KW-1134">Transmembrane beta strand</keyword>
<comment type="caution">
    <text evidence="9">The sequence shown here is derived from an EMBL/GenBank/DDBJ whole genome shotgun (WGS) entry which is preliminary data.</text>
</comment>
<dbReference type="Proteomes" id="UP000886744">
    <property type="component" value="Unassembled WGS sequence"/>
</dbReference>
<organism evidence="9 10">
    <name type="scientific">Candidatus Coprenecus avistercoris</name>
    <dbReference type="NCBI Taxonomy" id="2840730"/>
    <lineage>
        <taxon>Bacteria</taxon>
        <taxon>Pseudomonadati</taxon>
        <taxon>Bacteroidota</taxon>
        <taxon>Bacteroidia</taxon>
        <taxon>Bacteroidales</taxon>
        <taxon>Rikenellaceae</taxon>
        <taxon>Rikenellaceae incertae sedis</taxon>
        <taxon>Candidatus Coprenecus</taxon>
    </lineage>
</organism>
<keyword evidence="3" id="KW-0813">Transport</keyword>
<dbReference type="GO" id="GO:0009279">
    <property type="term" value="C:cell outer membrane"/>
    <property type="evidence" value="ECO:0007669"/>
    <property type="project" value="UniProtKB-SubCell"/>
</dbReference>
<feature type="chain" id="PRO_5038371138" evidence="8">
    <location>
        <begin position="28"/>
        <end position="485"/>
    </location>
</feature>
<dbReference type="GO" id="GO:0015288">
    <property type="term" value="F:porin activity"/>
    <property type="evidence" value="ECO:0007669"/>
    <property type="project" value="TreeGrafter"/>
</dbReference>
<dbReference type="InterPro" id="IPR003423">
    <property type="entry name" value="OMP_efflux"/>
</dbReference>
<evidence type="ECO:0000256" key="8">
    <source>
        <dbReference type="SAM" id="SignalP"/>
    </source>
</evidence>
<evidence type="ECO:0000256" key="6">
    <source>
        <dbReference type="ARBA" id="ARBA00023136"/>
    </source>
</evidence>
<keyword evidence="5" id="KW-0812">Transmembrane</keyword>
<protein>
    <submittedName>
        <fullName evidence="9">TolC family protein</fullName>
    </submittedName>
</protein>
<dbReference type="GO" id="GO:0015562">
    <property type="term" value="F:efflux transmembrane transporter activity"/>
    <property type="evidence" value="ECO:0007669"/>
    <property type="project" value="InterPro"/>
</dbReference>
<dbReference type="PANTHER" id="PTHR30026">
    <property type="entry name" value="OUTER MEMBRANE PROTEIN TOLC"/>
    <property type="match status" value="1"/>
</dbReference>
<dbReference type="InterPro" id="IPR051906">
    <property type="entry name" value="TolC-like"/>
</dbReference>
<dbReference type="Gene3D" id="1.20.1600.10">
    <property type="entry name" value="Outer membrane efflux proteins (OEP)"/>
    <property type="match status" value="1"/>
</dbReference>
<accession>A0A9D1DZA1</accession>
<evidence type="ECO:0000256" key="7">
    <source>
        <dbReference type="ARBA" id="ARBA00023237"/>
    </source>
</evidence>
<evidence type="ECO:0000256" key="1">
    <source>
        <dbReference type="ARBA" id="ARBA00004442"/>
    </source>
</evidence>
<dbReference type="Pfam" id="PF02321">
    <property type="entry name" value="OEP"/>
    <property type="match status" value="2"/>
</dbReference>
<keyword evidence="6" id="KW-0472">Membrane</keyword>
<dbReference type="AlphaFoldDB" id="A0A9D1DZA1"/>
<proteinExistence type="inferred from homology"/>